<dbReference type="AlphaFoldDB" id="A0A426YBY9"/>
<gene>
    <name evidence="1" type="ORF">B296_00048298</name>
</gene>
<comment type="caution">
    <text evidence="1">The sequence shown here is derived from an EMBL/GenBank/DDBJ whole genome shotgun (WGS) entry which is preliminary data.</text>
</comment>
<reference evidence="1 2" key="1">
    <citation type="journal article" date="2014" name="Agronomy (Basel)">
        <title>A Draft Genome Sequence for Ensete ventricosum, the Drought-Tolerant Tree Against Hunger.</title>
        <authorList>
            <person name="Harrison J."/>
            <person name="Moore K.A."/>
            <person name="Paszkiewicz K."/>
            <person name="Jones T."/>
            <person name="Grant M."/>
            <person name="Ambacheew D."/>
            <person name="Muzemil S."/>
            <person name="Studholme D.J."/>
        </authorList>
    </citation>
    <scope>NUCLEOTIDE SEQUENCE [LARGE SCALE GENOMIC DNA]</scope>
</reference>
<evidence type="ECO:0000313" key="1">
    <source>
        <dbReference type="EMBL" id="RRT49244.1"/>
    </source>
</evidence>
<sequence length="80" mass="8557">MPTVAALLPRASFISLRPPPLPPLISIGRRRLHVPLQVATIGPSRPRLLAIVACSAAPFDEFDAKVGFKKHSSHIGGKNV</sequence>
<dbReference type="EMBL" id="AMZH03013449">
    <property type="protein sequence ID" value="RRT49244.1"/>
    <property type="molecule type" value="Genomic_DNA"/>
</dbReference>
<proteinExistence type="predicted"/>
<accession>A0A426YBY9</accession>
<protein>
    <submittedName>
        <fullName evidence="1">Uncharacterized protein</fullName>
    </submittedName>
</protein>
<name>A0A426YBY9_ENSVE</name>
<dbReference type="Proteomes" id="UP000287651">
    <property type="component" value="Unassembled WGS sequence"/>
</dbReference>
<evidence type="ECO:0000313" key="2">
    <source>
        <dbReference type="Proteomes" id="UP000287651"/>
    </source>
</evidence>
<organism evidence="1 2">
    <name type="scientific">Ensete ventricosum</name>
    <name type="common">Abyssinian banana</name>
    <name type="synonym">Musa ensete</name>
    <dbReference type="NCBI Taxonomy" id="4639"/>
    <lineage>
        <taxon>Eukaryota</taxon>
        <taxon>Viridiplantae</taxon>
        <taxon>Streptophyta</taxon>
        <taxon>Embryophyta</taxon>
        <taxon>Tracheophyta</taxon>
        <taxon>Spermatophyta</taxon>
        <taxon>Magnoliopsida</taxon>
        <taxon>Liliopsida</taxon>
        <taxon>Zingiberales</taxon>
        <taxon>Musaceae</taxon>
        <taxon>Ensete</taxon>
    </lineage>
</organism>